<organism evidence="2 3">
    <name type="scientific">Candidatus Enterocloster excrementigallinarum</name>
    <dbReference type="NCBI Taxonomy" id="2838558"/>
    <lineage>
        <taxon>Bacteria</taxon>
        <taxon>Bacillati</taxon>
        <taxon>Bacillota</taxon>
        <taxon>Clostridia</taxon>
        <taxon>Lachnospirales</taxon>
        <taxon>Lachnospiraceae</taxon>
        <taxon>Enterocloster</taxon>
    </lineage>
</organism>
<dbReference type="EMBL" id="DWWB01000062">
    <property type="protein sequence ID" value="HJC67272.1"/>
    <property type="molecule type" value="Genomic_DNA"/>
</dbReference>
<dbReference type="PANTHER" id="PTHR40446">
    <property type="entry name" value="N-ACETYLGLUCOSAMINE-1-PHOSPHODIESTER ALPHA-N-ACETYLGLUCOSAMINIDASE"/>
    <property type="match status" value="1"/>
</dbReference>
<dbReference type="InterPro" id="IPR018711">
    <property type="entry name" value="NAGPA"/>
</dbReference>
<dbReference type="Proteomes" id="UP000823863">
    <property type="component" value="Unassembled WGS sequence"/>
</dbReference>
<protein>
    <submittedName>
        <fullName evidence="2">Phosphodiester glycosidase family protein</fullName>
    </submittedName>
</protein>
<dbReference type="AlphaFoldDB" id="A0A9D2TG53"/>
<reference evidence="2" key="1">
    <citation type="journal article" date="2021" name="PeerJ">
        <title>Extensive microbial diversity within the chicken gut microbiome revealed by metagenomics and culture.</title>
        <authorList>
            <person name="Gilroy R."/>
            <person name="Ravi A."/>
            <person name="Getino M."/>
            <person name="Pursley I."/>
            <person name="Horton D.L."/>
            <person name="Alikhan N.F."/>
            <person name="Baker D."/>
            <person name="Gharbi K."/>
            <person name="Hall N."/>
            <person name="Watson M."/>
            <person name="Adriaenssens E.M."/>
            <person name="Foster-Nyarko E."/>
            <person name="Jarju S."/>
            <person name="Secka A."/>
            <person name="Antonio M."/>
            <person name="Oren A."/>
            <person name="Chaudhuri R.R."/>
            <person name="La Ragione R."/>
            <person name="Hildebrand F."/>
            <person name="Pallen M.J."/>
        </authorList>
    </citation>
    <scope>NUCLEOTIDE SEQUENCE</scope>
    <source>
        <strain evidence="2">CHK198-12963</strain>
    </source>
</reference>
<dbReference type="Pfam" id="PF09992">
    <property type="entry name" value="NAGPA"/>
    <property type="match status" value="1"/>
</dbReference>
<feature type="domain" description="Phosphodiester glycosidase" evidence="1">
    <location>
        <begin position="177"/>
        <end position="350"/>
    </location>
</feature>
<gene>
    <name evidence="2" type="ORF">H9931_11250</name>
</gene>
<name>A0A9D2TG53_9FIRM</name>
<keyword evidence="2" id="KW-0378">Hydrolase</keyword>
<evidence type="ECO:0000313" key="2">
    <source>
        <dbReference type="EMBL" id="HJC67272.1"/>
    </source>
</evidence>
<keyword evidence="2" id="KW-0326">Glycosidase</keyword>
<dbReference type="PANTHER" id="PTHR40446:SF2">
    <property type="entry name" value="N-ACETYLGLUCOSAMINE-1-PHOSPHODIESTER ALPHA-N-ACETYLGLUCOSAMINIDASE"/>
    <property type="match status" value="1"/>
</dbReference>
<dbReference type="GO" id="GO:0016798">
    <property type="term" value="F:hydrolase activity, acting on glycosyl bonds"/>
    <property type="evidence" value="ECO:0007669"/>
    <property type="project" value="UniProtKB-KW"/>
</dbReference>
<evidence type="ECO:0000313" key="3">
    <source>
        <dbReference type="Proteomes" id="UP000823863"/>
    </source>
</evidence>
<accession>A0A9D2TG53</accession>
<proteinExistence type="predicted"/>
<comment type="caution">
    <text evidence="2">The sequence shown here is derived from an EMBL/GenBank/DDBJ whole genome shotgun (WGS) entry which is preliminary data.</text>
</comment>
<sequence>MRRWMILAADLLLAALLIVGIWCVNYLIPQGGIAAENGITATENDETPFSQDITLRESLLQAAVNSAGNGLKSTKVKLDSQDWHEKFADQFTSQVVSTDTSYTSPDLSVHLTYDSFQTNRLDRSENGNHKKYGTDVSYVLADIYVGDITCLQTCFAQDTYGVGYSEKLSQMSERMKSVLAVNGDSYSNSQHKNNGTIIRNGVIYRARNTDMETCVLDWNGTMKIYGPEEISLGQLVDEGTYQTWIFGPSLLDENGKAKKEFLTWDYIRESHPRTAIGYYEPGHYCLLVVDGRQKNTRGMFLDEMASLFEKLGCKAAYNLDGGHCSFMTLGSRVANHPYKPEHTVPDGIFIMEGME</sequence>
<reference evidence="2" key="2">
    <citation type="submission" date="2021-04" db="EMBL/GenBank/DDBJ databases">
        <authorList>
            <person name="Gilroy R."/>
        </authorList>
    </citation>
    <scope>NUCLEOTIDE SEQUENCE</scope>
    <source>
        <strain evidence="2">CHK198-12963</strain>
    </source>
</reference>
<evidence type="ECO:0000259" key="1">
    <source>
        <dbReference type="Pfam" id="PF09992"/>
    </source>
</evidence>